<evidence type="ECO:0000256" key="6">
    <source>
        <dbReference type="ARBA" id="ARBA00023128"/>
    </source>
</evidence>
<evidence type="ECO:0000256" key="2">
    <source>
        <dbReference type="ARBA" id="ARBA00009949"/>
    </source>
</evidence>
<keyword evidence="7" id="KW-0143">Chaperone</keyword>
<name>A0AA39YQF8_9PEZI</name>
<dbReference type="InterPro" id="IPR050435">
    <property type="entry name" value="MZM1/LYRM7"/>
</dbReference>
<evidence type="ECO:0000256" key="7">
    <source>
        <dbReference type="ARBA" id="ARBA00023186"/>
    </source>
</evidence>
<dbReference type="GO" id="GO:0044183">
    <property type="term" value="F:protein folding chaperone"/>
    <property type="evidence" value="ECO:0007669"/>
    <property type="project" value="TreeGrafter"/>
</dbReference>
<comment type="subcellular location">
    <subcellularLocation>
        <location evidence="1">Mitochondrion matrix</location>
    </subcellularLocation>
</comment>
<dbReference type="InterPro" id="IPR045298">
    <property type="entry name" value="Complex1_LYR_LYRM7"/>
</dbReference>
<keyword evidence="10" id="KW-1185">Reference proteome</keyword>
<organism evidence="9 10">
    <name type="scientific">Cercophora newfieldiana</name>
    <dbReference type="NCBI Taxonomy" id="92897"/>
    <lineage>
        <taxon>Eukaryota</taxon>
        <taxon>Fungi</taxon>
        <taxon>Dikarya</taxon>
        <taxon>Ascomycota</taxon>
        <taxon>Pezizomycotina</taxon>
        <taxon>Sordariomycetes</taxon>
        <taxon>Sordariomycetidae</taxon>
        <taxon>Sordariales</taxon>
        <taxon>Lasiosphaeriaceae</taxon>
        <taxon>Cercophora</taxon>
    </lineage>
</organism>
<dbReference type="CDD" id="cd20267">
    <property type="entry name" value="Complex1_LYR_LYRM7"/>
    <property type="match status" value="1"/>
</dbReference>
<evidence type="ECO:0000256" key="8">
    <source>
        <dbReference type="ARBA" id="ARBA00025268"/>
    </source>
</evidence>
<sequence>MARGFEDSKQSRRYIQYRTHLPDPSMALQAYRQLLRAARIAFEGDTRVLTAARQQIRQGFREKSWLPASDPEVQPAIKHAEEVAHFLRTNLVQGKKKGDRYVLRIHDDIERGDNDTVKLAGKTVKIDGKKCTDS</sequence>
<keyword evidence="5" id="KW-0809">Transit peptide</keyword>
<evidence type="ECO:0000256" key="3">
    <source>
        <dbReference type="ARBA" id="ARBA00011589"/>
    </source>
</evidence>
<dbReference type="GO" id="GO:0005759">
    <property type="term" value="C:mitochondrial matrix"/>
    <property type="evidence" value="ECO:0007669"/>
    <property type="project" value="UniProtKB-SubCell"/>
</dbReference>
<dbReference type="PANTHER" id="PTHR46749:SF1">
    <property type="entry name" value="COMPLEX III ASSEMBLY FACTOR LYRM7"/>
    <property type="match status" value="1"/>
</dbReference>
<evidence type="ECO:0000256" key="1">
    <source>
        <dbReference type="ARBA" id="ARBA00004305"/>
    </source>
</evidence>
<comment type="caution">
    <text evidence="9">The sequence shown here is derived from an EMBL/GenBank/DDBJ whole genome shotgun (WGS) entry which is preliminary data.</text>
</comment>
<evidence type="ECO:0000313" key="9">
    <source>
        <dbReference type="EMBL" id="KAK0656245.1"/>
    </source>
</evidence>
<dbReference type="EMBL" id="JAULSV010000001">
    <property type="protein sequence ID" value="KAK0656245.1"/>
    <property type="molecule type" value="Genomic_DNA"/>
</dbReference>
<evidence type="ECO:0000256" key="4">
    <source>
        <dbReference type="ARBA" id="ARBA00015108"/>
    </source>
</evidence>
<comment type="subunit">
    <text evidence="3">Interacts with RIP1.</text>
</comment>
<dbReference type="PANTHER" id="PTHR46749">
    <property type="entry name" value="COMPLEX III ASSEMBLY FACTOR LYRM7"/>
    <property type="match status" value="1"/>
</dbReference>
<accession>A0AA39YQF8</accession>
<evidence type="ECO:0000256" key="5">
    <source>
        <dbReference type="ARBA" id="ARBA00022946"/>
    </source>
</evidence>
<proteinExistence type="inferred from homology"/>
<protein>
    <recommendedName>
        <fullName evidence="4">Mitochondrial zinc maintenance protein 1, mitochondrial</fullName>
    </recommendedName>
</protein>
<reference evidence="9" key="1">
    <citation type="submission" date="2023-06" db="EMBL/GenBank/DDBJ databases">
        <title>Genome-scale phylogeny and comparative genomics of the fungal order Sordariales.</title>
        <authorList>
            <consortium name="Lawrence Berkeley National Laboratory"/>
            <person name="Hensen N."/>
            <person name="Bonometti L."/>
            <person name="Westerberg I."/>
            <person name="Brannstrom I.O."/>
            <person name="Guillou S."/>
            <person name="Cros-Aarteil S."/>
            <person name="Calhoun S."/>
            <person name="Haridas S."/>
            <person name="Kuo A."/>
            <person name="Mondo S."/>
            <person name="Pangilinan J."/>
            <person name="Riley R."/>
            <person name="Labutti K."/>
            <person name="Andreopoulos B."/>
            <person name="Lipzen A."/>
            <person name="Chen C."/>
            <person name="Yanf M."/>
            <person name="Daum C."/>
            <person name="Ng V."/>
            <person name="Clum A."/>
            <person name="Steindorff A."/>
            <person name="Ohm R."/>
            <person name="Martin F."/>
            <person name="Silar P."/>
            <person name="Natvig D."/>
            <person name="Lalanne C."/>
            <person name="Gautier V."/>
            <person name="Ament-Velasquez S.L."/>
            <person name="Kruys A."/>
            <person name="Hutchinson M.I."/>
            <person name="Powell A.J."/>
            <person name="Barry K."/>
            <person name="Miller A.N."/>
            <person name="Grigoriev I.V."/>
            <person name="Debuchy R."/>
            <person name="Gladieux P."/>
            <person name="Thoren M.H."/>
            <person name="Johannesson H."/>
        </authorList>
    </citation>
    <scope>NUCLEOTIDE SEQUENCE</scope>
    <source>
        <strain evidence="9">SMH2532-1</strain>
    </source>
</reference>
<dbReference type="AlphaFoldDB" id="A0AA39YQF8"/>
<dbReference type="GO" id="GO:0034551">
    <property type="term" value="P:mitochondrial respiratory chain complex III assembly"/>
    <property type="evidence" value="ECO:0007669"/>
    <property type="project" value="InterPro"/>
</dbReference>
<evidence type="ECO:0000313" key="10">
    <source>
        <dbReference type="Proteomes" id="UP001174936"/>
    </source>
</evidence>
<dbReference type="Proteomes" id="UP001174936">
    <property type="component" value="Unassembled WGS sequence"/>
</dbReference>
<gene>
    <name evidence="9" type="ORF">B0T16DRAFT_398905</name>
</gene>
<comment type="function">
    <text evidence="8">Assembly factor required for Rieske Fe-S protein RIP1 incorporation into the cytochrome b-c1 (CIII) complex. Functions as a chaperone, binding to this subunit within the mitochondrial matrix and stabilizing it prior to its translocation and insertion into the late CIII dimeric intermediate within the mitochondrial inner membrane. Modulates the mitochondrial matrix zinc pool.</text>
</comment>
<comment type="similarity">
    <text evidence="2">Belongs to the complex I LYR family. MZM1 subfamily.</text>
</comment>
<keyword evidence="6" id="KW-0496">Mitochondrion</keyword>